<dbReference type="Pfam" id="PF20375">
    <property type="entry name" value="DUF6670"/>
    <property type="match status" value="1"/>
</dbReference>
<proteinExistence type="predicted"/>
<dbReference type="AlphaFoldDB" id="A0A7U3Y2M0"/>
<accession>A0A7U3Y2M0</accession>
<name>A0A7U3Y2M0_ACIBC</name>
<dbReference type="KEGG" id="abc:ACICU_03216"/>
<reference evidence="1 2" key="1">
    <citation type="journal article" date="2008" name="Antimicrob. Agents Chemother.">
        <title>Whole-genome pyrosequencing of an epidemic multidrug-resistant Acinetobacter baumannii strain belonging to the European clone II group.</title>
        <authorList>
            <person name="Iacono M."/>
            <person name="Villa L."/>
            <person name="Fortini D."/>
            <person name="Bordoni R."/>
            <person name="Imperi F."/>
            <person name="Bonnal R.J."/>
            <person name="Sicheritz-Ponten T."/>
            <person name="De Bellis G."/>
            <person name="Visca P."/>
            <person name="Cassone A."/>
            <person name="Carattoli A."/>
        </authorList>
    </citation>
    <scope>NUCLEOTIDE SEQUENCE [LARGE SCALE GENOMIC DNA]</scope>
    <source>
        <strain evidence="1 2">ACICU</strain>
    </source>
</reference>
<organism evidence="1 2">
    <name type="scientific">Acinetobacter baumannii (strain ACICU)</name>
    <dbReference type="NCBI Taxonomy" id="405416"/>
    <lineage>
        <taxon>Bacteria</taxon>
        <taxon>Pseudomonadati</taxon>
        <taxon>Pseudomonadota</taxon>
        <taxon>Gammaproteobacteria</taxon>
        <taxon>Moraxellales</taxon>
        <taxon>Moraxellaceae</taxon>
        <taxon>Acinetobacter</taxon>
        <taxon>Acinetobacter calcoaceticus/baumannii complex</taxon>
    </lineage>
</organism>
<dbReference type="InterPro" id="IPR046611">
    <property type="entry name" value="DUF6670"/>
</dbReference>
<dbReference type="Proteomes" id="UP000008839">
    <property type="component" value="Chromosome"/>
</dbReference>
<sequence length="370" mass="42924">MPKLISEKNQLQQLSLNSNGGVVYQPARGFFKVVYQGLILPNLPAPLRYFNYISLIGQPRIPLCYNANGIVTSAVDTATVLVSNSLHSVGHLKTYSIRRQCQLNPSRYQFDKTDLIEWQIPRVQLRRIDSEMSCDLIVQTPSDISNSSALQWGISDYWSILCHCEGEILYKGQKYEVNGLGRFKHARALHLPFLSLCFYTCQIINLNETTQVTLSQIRNQWNIILFSRLDIQELGKQPVTFTEDVNFHIHRVYPKVETPHGREMYLPREFSWQCKKNGKVIFELYGESRGDYKFGLAAGYIGSFRYQLSWNNQCLQGEGGYCEYIDCRPLRWQEKNQNEKMLDKLLLLQPCLYKQYFLFLGKKRPLDVSC</sequence>
<gene>
    <name evidence="1" type="ordered locus">ACICU_03216</name>
</gene>
<evidence type="ECO:0000313" key="2">
    <source>
        <dbReference type="Proteomes" id="UP000008839"/>
    </source>
</evidence>
<protein>
    <submittedName>
        <fullName evidence="1">Uncharacterized protein</fullName>
    </submittedName>
</protein>
<dbReference type="EMBL" id="CP000863">
    <property type="protein sequence ID" value="ACC58528.1"/>
    <property type="molecule type" value="Genomic_DNA"/>
</dbReference>
<evidence type="ECO:0000313" key="1">
    <source>
        <dbReference type="EMBL" id="ACC58528.1"/>
    </source>
</evidence>